<dbReference type="Pfam" id="PF05229">
    <property type="entry name" value="SCPU"/>
    <property type="match status" value="1"/>
</dbReference>
<feature type="domain" description="Spore coat protein U/FanG" evidence="2">
    <location>
        <begin position="25"/>
        <end position="146"/>
    </location>
</feature>
<dbReference type="KEGG" id="ado:A6F68_00469"/>
<feature type="signal peptide" evidence="1">
    <location>
        <begin position="1"/>
        <end position="21"/>
    </location>
</feature>
<feature type="chain" id="PRO_5008533947" description="Spore coat protein U/FanG domain-containing protein" evidence="1">
    <location>
        <begin position="22"/>
        <end position="150"/>
    </location>
</feature>
<dbReference type="AlphaFoldDB" id="A0A1B2AA81"/>
<keyword evidence="4" id="KW-1185">Reference proteome</keyword>
<gene>
    <name evidence="3" type="ORF">A6F68_00469</name>
</gene>
<protein>
    <recommendedName>
        <fullName evidence="2">Spore coat protein U/FanG domain-containing protein</fullName>
    </recommendedName>
</protein>
<sequence>MRKIAVTAALAAALAATPSLAAEKTADMEVTLNVLNNCTLQTPAALDFGTVTDVTTATASGTATVNCTIDTAYDLSISMGENESGGFRRMANADATAFVPYYIEIDGSSGALSGTGTGADVDHSLAGVLSPSGPVAADSYADLVVVSLQY</sequence>
<accession>A0A1B2AA81</accession>
<dbReference type="InterPro" id="IPR053167">
    <property type="entry name" value="Spore_coat_component"/>
</dbReference>
<organism evidence="3 4">
    <name type="scientific">Tsuneonella dongtanensis</name>
    <dbReference type="NCBI Taxonomy" id="692370"/>
    <lineage>
        <taxon>Bacteria</taxon>
        <taxon>Pseudomonadati</taxon>
        <taxon>Pseudomonadota</taxon>
        <taxon>Alphaproteobacteria</taxon>
        <taxon>Sphingomonadales</taxon>
        <taxon>Erythrobacteraceae</taxon>
        <taxon>Tsuneonella</taxon>
    </lineage>
</organism>
<dbReference type="Proteomes" id="UP000092932">
    <property type="component" value="Chromosome"/>
</dbReference>
<proteinExistence type="predicted"/>
<evidence type="ECO:0000256" key="1">
    <source>
        <dbReference type="SAM" id="SignalP"/>
    </source>
</evidence>
<reference evidence="3 4" key="1">
    <citation type="submission" date="2016-07" db="EMBL/GenBank/DDBJ databases">
        <title>Complete genome sequence of Altererythrobacter dongtanensis KCTC 22672, a type strain with esterase isolated from tidal flat.</title>
        <authorList>
            <person name="Cheng H."/>
            <person name="Wu Y.-H."/>
            <person name="Zhou P."/>
            <person name="Huo Y.-Y."/>
            <person name="Wang C.-S."/>
            <person name="Xu X.-W."/>
        </authorList>
    </citation>
    <scope>NUCLEOTIDE SEQUENCE [LARGE SCALE GENOMIC DNA]</scope>
    <source>
        <strain evidence="3 4">KCTC 22672</strain>
    </source>
</reference>
<dbReference type="OrthoDB" id="7478692at2"/>
<name>A0A1B2AA81_9SPHN</name>
<evidence type="ECO:0000259" key="2">
    <source>
        <dbReference type="Pfam" id="PF05229"/>
    </source>
</evidence>
<dbReference type="PANTHER" id="PTHR37089">
    <property type="entry name" value="PROTEIN U-RELATED"/>
    <property type="match status" value="1"/>
</dbReference>
<dbReference type="RefSeq" id="WP_067675800.1">
    <property type="nucleotide sequence ID" value="NZ_CP016591.1"/>
</dbReference>
<keyword evidence="1" id="KW-0732">Signal</keyword>
<dbReference type="EMBL" id="CP016591">
    <property type="protein sequence ID" value="ANY19004.1"/>
    <property type="molecule type" value="Genomic_DNA"/>
</dbReference>
<evidence type="ECO:0000313" key="4">
    <source>
        <dbReference type="Proteomes" id="UP000092932"/>
    </source>
</evidence>
<dbReference type="STRING" id="692370.A6F68_00469"/>
<dbReference type="InterPro" id="IPR007893">
    <property type="entry name" value="Spore_coat_U/FanG"/>
</dbReference>
<evidence type="ECO:0000313" key="3">
    <source>
        <dbReference type="EMBL" id="ANY19004.1"/>
    </source>
</evidence>